<name>A0A9D1QQK6_9LACO</name>
<dbReference type="Proteomes" id="UP000886822">
    <property type="component" value="Unassembled WGS sequence"/>
</dbReference>
<keyword evidence="1" id="KW-0812">Transmembrane</keyword>
<reference evidence="2" key="2">
    <citation type="submission" date="2021-04" db="EMBL/GenBank/DDBJ databases">
        <authorList>
            <person name="Gilroy R."/>
        </authorList>
    </citation>
    <scope>NUCLEOTIDE SEQUENCE</scope>
    <source>
        <strain evidence="2">CHK173-259</strain>
    </source>
</reference>
<evidence type="ECO:0000313" key="3">
    <source>
        <dbReference type="Proteomes" id="UP000886822"/>
    </source>
</evidence>
<feature type="transmembrane region" description="Helical" evidence="1">
    <location>
        <begin position="104"/>
        <end position="129"/>
    </location>
</feature>
<feature type="transmembrane region" description="Helical" evidence="1">
    <location>
        <begin position="141"/>
        <end position="167"/>
    </location>
</feature>
<dbReference type="EMBL" id="DXGJ01000023">
    <property type="protein sequence ID" value="HIW71567.1"/>
    <property type="molecule type" value="Genomic_DNA"/>
</dbReference>
<keyword evidence="1" id="KW-1133">Transmembrane helix</keyword>
<feature type="transmembrane region" description="Helical" evidence="1">
    <location>
        <begin position="20"/>
        <end position="44"/>
    </location>
</feature>
<protein>
    <recommendedName>
        <fullName evidence="4">DUF624 domain-containing protein</fullName>
    </recommendedName>
</protein>
<proteinExistence type="predicted"/>
<reference evidence="2" key="1">
    <citation type="journal article" date="2021" name="PeerJ">
        <title>Extensive microbial diversity within the chicken gut microbiome revealed by metagenomics and culture.</title>
        <authorList>
            <person name="Gilroy R."/>
            <person name="Ravi A."/>
            <person name="Getino M."/>
            <person name="Pursley I."/>
            <person name="Horton D.L."/>
            <person name="Alikhan N.F."/>
            <person name="Baker D."/>
            <person name="Gharbi K."/>
            <person name="Hall N."/>
            <person name="Watson M."/>
            <person name="Adriaenssens E.M."/>
            <person name="Foster-Nyarko E."/>
            <person name="Jarju S."/>
            <person name="Secka A."/>
            <person name="Antonio M."/>
            <person name="Oren A."/>
            <person name="Chaudhuri R.R."/>
            <person name="La Ragione R."/>
            <person name="Hildebrand F."/>
            <person name="Pallen M.J."/>
        </authorList>
    </citation>
    <scope>NUCLEOTIDE SEQUENCE</scope>
    <source>
        <strain evidence="2">CHK173-259</strain>
    </source>
</reference>
<accession>A0A9D1QQK6</accession>
<gene>
    <name evidence="2" type="ORF">H9875_02975</name>
</gene>
<evidence type="ECO:0000256" key="1">
    <source>
        <dbReference type="SAM" id="Phobius"/>
    </source>
</evidence>
<comment type="caution">
    <text evidence="2">The sequence shown here is derived from an EMBL/GenBank/DDBJ whole genome shotgun (WGS) entry which is preliminary data.</text>
</comment>
<evidence type="ECO:0000313" key="2">
    <source>
        <dbReference type="EMBL" id="HIW71567.1"/>
    </source>
</evidence>
<sequence>MMKYSNGPIATSLGNLWDYVVLTAMLIIISLPIITIGCTFHATLRVINDFRVNGHGENVSPMFFRYLREQWIWYTVTFTVGALSVTTSLVNLQNLSSGNLMNVVMGSLMLVLAILVSGIWFCIQVIGVYERVTPLETIKTALVFFVLNLPKNLGMLLLTIALCYVLLVLPLSFPIDLILLDFVWKRFLGSAWAYIAHARRIIA</sequence>
<feature type="transmembrane region" description="Helical" evidence="1">
    <location>
        <begin position="71"/>
        <end position="92"/>
    </location>
</feature>
<dbReference type="AlphaFoldDB" id="A0A9D1QQK6"/>
<evidence type="ECO:0008006" key="4">
    <source>
        <dbReference type="Google" id="ProtNLM"/>
    </source>
</evidence>
<keyword evidence="1" id="KW-0472">Membrane</keyword>
<organism evidence="2 3">
    <name type="scientific">Candidatus Levilactobacillus faecigallinarum</name>
    <dbReference type="NCBI Taxonomy" id="2838638"/>
    <lineage>
        <taxon>Bacteria</taxon>
        <taxon>Bacillati</taxon>
        <taxon>Bacillota</taxon>
        <taxon>Bacilli</taxon>
        <taxon>Lactobacillales</taxon>
        <taxon>Lactobacillaceae</taxon>
        <taxon>Levilactobacillus</taxon>
    </lineage>
</organism>